<keyword evidence="3" id="KW-1185">Reference proteome</keyword>
<reference evidence="3" key="1">
    <citation type="journal article" date="2019" name="Int. J. Syst. Evol. Microbiol.">
        <title>The Global Catalogue of Microorganisms (GCM) 10K type strain sequencing project: providing services to taxonomists for standard genome sequencing and annotation.</title>
        <authorList>
            <consortium name="The Broad Institute Genomics Platform"/>
            <consortium name="The Broad Institute Genome Sequencing Center for Infectious Disease"/>
            <person name="Wu L."/>
            <person name="Ma J."/>
        </authorList>
    </citation>
    <scope>NUCLEOTIDE SEQUENCE [LARGE SCALE GENOMIC DNA]</scope>
    <source>
        <strain evidence="3">JCM 30331</strain>
    </source>
</reference>
<gene>
    <name evidence="2" type="ORF">GCM10008955_06230</name>
</gene>
<evidence type="ECO:0008006" key="4">
    <source>
        <dbReference type="Google" id="ProtNLM"/>
    </source>
</evidence>
<organism evidence="2 3">
    <name type="scientific">Deinococcus malanensis</name>
    <dbReference type="NCBI Taxonomy" id="1706855"/>
    <lineage>
        <taxon>Bacteria</taxon>
        <taxon>Thermotogati</taxon>
        <taxon>Deinococcota</taxon>
        <taxon>Deinococci</taxon>
        <taxon>Deinococcales</taxon>
        <taxon>Deinococcaceae</taxon>
        <taxon>Deinococcus</taxon>
    </lineage>
</organism>
<evidence type="ECO:0000256" key="1">
    <source>
        <dbReference type="SAM" id="MobiDB-lite"/>
    </source>
</evidence>
<sequence>MMCLVALWHCIHALGIYALDRTPAYQGGSCCIHARLQEPRAAPHADEVMSQLQSAEQSHAPLALQPVGTATEPHSPDARTLGTYDKYATRQ</sequence>
<evidence type="ECO:0000313" key="3">
    <source>
        <dbReference type="Proteomes" id="UP000647587"/>
    </source>
</evidence>
<dbReference type="EMBL" id="BMPP01000002">
    <property type="protein sequence ID" value="GGK15576.1"/>
    <property type="molecule type" value="Genomic_DNA"/>
</dbReference>
<feature type="region of interest" description="Disordered" evidence="1">
    <location>
        <begin position="67"/>
        <end position="91"/>
    </location>
</feature>
<protein>
    <recommendedName>
        <fullName evidence="4">Secreted protein</fullName>
    </recommendedName>
</protein>
<proteinExistence type="predicted"/>
<name>A0ABQ2EL75_9DEIO</name>
<comment type="caution">
    <text evidence="2">The sequence shown here is derived from an EMBL/GenBank/DDBJ whole genome shotgun (WGS) entry which is preliminary data.</text>
</comment>
<evidence type="ECO:0000313" key="2">
    <source>
        <dbReference type="EMBL" id="GGK15576.1"/>
    </source>
</evidence>
<accession>A0ABQ2EL75</accession>
<dbReference type="Proteomes" id="UP000647587">
    <property type="component" value="Unassembled WGS sequence"/>
</dbReference>